<organism evidence="2 3">
    <name type="scientific">Actinoplanes aureus</name>
    <dbReference type="NCBI Taxonomy" id="2792083"/>
    <lineage>
        <taxon>Bacteria</taxon>
        <taxon>Bacillati</taxon>
        <taxon>Actinomycetota</taxon>
        <taxon>Actinomycetes</taxon>
        <taxon>Micromonosporales</taxon>
        <taxon>Micromonosporaceae</taxon>
        <taxon>Actinoplanes</taxon>
    </lineage>
</organism>
<proteinExistence type="predicted"/>
<dbReference type="RefSeq" id="WP_196420475.1">
    <property type="nucleotide sequence ID" value="NZ_JADQTO010000043.1"/>
</dbReference>
<reference evidence="2" key="1">
    <citation type="submission" date="2020-11" db="EMBL/GenBank/DDBJ databases">
        <title>Isolation and identification of active actinomycetes.</title>
        <authorList>
            <person name="Sun X."/>
        </authorList>
    </citation>
    <scope>NUCLEOTIDE SEQUENCE</scope>
    <source>
        <strain evidence="2">NEAU-A11</strain>
    </source>
</reference>
<evidence type="ECO:0000256" key="1">
    <source>
        <dbReference type="SAM" id="Phobius"/>
    </source>
</evidence>
<keyword evidence="1" id="KW-1133">Transmembrane helix</keyword>
<keyword evidence="1" id="KW-0472">Membrane</keyword>
<comment type="caution">
    <text evidence="2">The sequence shown here is derived from an EMBL/GenBank/DDBJ whole genome shotgun (WGS) entry which is preliminary data.</text>
</comment>
<keyword evidence="3" id="KW-1185">Reference proteome</keyword>
<dbReference type="EMBL" id="JADQTO010000043">
    <property type="protein sequence ID" value="MBG0568704.1"/>
    <property type="molecule type" value="Genomic_DNA"/>
</dbReference>
<feature type="transmembrane region" description="Helical" evidence="1">
    <location>
        <begin position="12"/>
        <end position="32"/>
    </location>
</feature>
<accession>A0A931CEL3</accession>
<dbReference type="Proteomes" id="UP000598146">
    <property type="component" value="Unassembled WGS sequence"/>
</dbReference>
<name>A0A931CEL3_9ACTN</name>
<evidence type="ECO:0000313" key="3">
    <source>
        <dbReference type="Proteomes" id="UP000598146"/>
    </source>
</evidence>
<feature type="transmembrane region" description="Helical" evidence="1">
    <location>
        <begin position="38"/>
        <end position="57"/>
    </location>
</feature>
<sequence length="72" mass="7763">MSIDEQPGEAARTFGAFAVIIGLLITAIGFVGDGIPMRGYYFAGLLVFVGSAVRVEAAIRYRHDVAKLYRPS</sequence>
<evidence type="ECO:0000313" key="2">
    <source>
        <dbReference type="EMBL" id="MBG0568704.1"/>
    </source>
</evidence>
<dbReference type="AlphaFoldDB" id="A0A931CEL3"/>
<keyword evidence="1" id="KW-0812">Transmembrane</keyword>
<protein>
    <submittedName>
        <fullName evidence="2">Uncharacterized protein</fullName>
    </submittedName>
</protein>
<gene>
    <name evidence="2" type="ORF">I4J89_45540</name>
</gene>